<dbReference type="PANTHER" id="PTHR43418:SF4">
    <property type="entry name" value="MULTIFUNCTIONAL TRYPTOPHAN BIOSYNTHESIS PROTEIN"/>
    <property type="match status" value="1"/>
</dbReference>
<feature type="domain" description="Glutamine amidotransferase" evidence="6">
    <location>
        <begin position="183"/>
        <end position="220"/>
    </location>
</feature>
<dbReference type="Proteomes" id="UP001596395">
    <property type="component" value="Unassembled WGS sequence"/>
</dbReference>
<accession>A0ABD5VIB5</accession>
<dbReference type="GO" id="GO:0000162">
    <property type="term" value="P:L-tryptophan biosynthetic process"/>
    <property type="evidence" value="ECO:0007669"/>
    <property type="project" value="UniProtKB-KW"/>
</dbReference>
<evidence type="ECO:0000256" key="2">
    <source>
        <dbReference type="ARBA" id="ARBA00012266"/>
    </source>
</evidence>
<keyword evidence="8" id="KW-1185">Reference proteome</keyword>
<dbReference type="SUPFAM" id="SSF52317">
    <property type="entry name" value="Class I glutamine amidotransferase-like"/>
    <property type="match status" value="1"/>
</dbReference>
<comment type="caution">
    <text evidence="7">The sequence shown here is derived from an EMBL/GenBank/DDBJ whole genome shotgun (WGS) entry which is preliminary data.</text>
</comment>
<dbReference type="InterPro" id="IPR006221">
    <property type="entry name" value="TrpG/PapA_dom"/>
</dbReference>
<keyword evidence="3" id="KW-0028">Amino-acid biosynthesis</keyword>
<feature type="domain" description="Glutamine amidotransferase" evidence="6">
    <location>
        <begin position="5"/>
        <end position="159"/>
    </location>
</feature>
<evidence type="ECO:0000256" key="3">
    <source>
        <dbReference type="ARBA" id="ARBA00022822"/>
    </source>
</evidence>
<dbReference type="RefSeq" id="WP_336352210.1">
    <property type="nucleotide sequence ID" value="NZ_JAZAQL010000005.1"/>
</dbReference>
<proteinExistence type="predicted"/>
<dbReference type="PANTHER" id="PTHR43418">
    <property type="entry name" value="MULTIFUNCTIONAL TRYPTOPHAN BIOSYNTHESIS PROTEIN-RELATED"/>
    <property type="match status" value="1"/>
</dbReference>
<evidence type="ECO:0000256" key="1">
    <source>
        <dbReference type="ARBA" id="ARBA00004873"/>
    </source>
</evidence>
<dbReference type="Gene3D" id="3.40.50.880">
    <property type="match status" value="1"/>
</dbReference>
<evidence type="ECO:0000259" key="6">
    <source>
        <dbReference type="Pfam" id="PF00117"/>
    </source>
</evidence>
<keyword evidence="3" id="KW-0822">Tryptophan biosynthesis</keyword>
<name>A0ABD5VIB5_9EURY</name>
<dbReference type="GO" id="GO:0004049">
    <property type="term" value="F:anthranilate synthase activity"/>
    <property type="evidence" value="ECO:0007669"/>
    <property type="project" value="UniProtKB-EC"/>
</dbReference>
<keyword evidence="3" id="KW-0057">Aromatic amino acid biosynthesis</keyword>
<evidence type="ECO:0000313" key="8">
    <source>
        <dbReference type="Proteomes" id="UP001596395"/>
    </source>
</evidence>
<evidence type="ECO:0000313" key="7">
    <source>
        <dbReference type="EMBL" id="MFC6955282.1"/>
    </source>
</evidence>
<organism evidence="7 8">
    <name type="scientific">Halorubellus litoreus</name>
    <dbReference type="NCBI Taxonomy" id="755308"/>
    <lineage>
        <taxon>Archaea</taxon>
        <taxon>Methanobacteriati</taxon>
        <taxon>Methanobacteriota</taxon>
        <taxon>Stenosarchaea group</taxon>
        <taxon>Halobacteria</taxon>
        <taxon>Halobacteriales</taxon>
        <taxon>Halorubellaceae</taxon>
        <taxon>Halorubellus</taxon>
    </lineage>
</organism>
<dbReference type="InterPro" id="IPR029062">
    <property type="entry name" value="Class_I_gatase-like"/>
</dbReference>
<protein>
    <recommendedName>
        <fullName evidence="2">anthranilate synthase</fullName>
        <ecNumber evidence="2">4.1.3.27</ecNumber>
    </recommendedName>
</protein>
<comment type="pathway">
    <text evidence="1">Amino-acid biosynthesis; L-tryptophan biosynthesis; L-tryptophan from chorismate: step 1/5.</text>
</comment>
<dbReference type="InterPro" id="IPR017926">
    <property type="entry name" value="GATASE"/>
</dbReference>
<dbReference type="PRINTS" id="PR00097">
    <property type="entry name" value="ANTSNTHASEII"/>
</dbReference>
<comment type="catalytic activity">
    <reaction evidence="5">
        <text>chorismate + L-glutamine = anthranilate + pyruvate + L-glutamate + H(+)</text>
        <dbReference type="Rhea" id="RHEA:21732"/>
        <dbReference type="ChEBI" id="CHEBI:15361"/>
        <dbReference type="ChEBI" id="CHEBI:15378"/>
        <dbReference type="ChEBI" id="CHEBI:16567"/>
        <dbReference type="ChEBI" id="CHEBI:29748"/>
        <dbReference type="ChEBI" id="CHEBI:29985"/>
        <dbReference type="ChEBI" id="CHEBI:58359"/>
        <dbReference type="EC" id="4.1.3.27"/>
    </reaction>
</comment>
<keyword evidence="7" id="KW-0456">Lyase</keyword>
<dbReference type="EC" id="4.1.3.27" evidence="2"/>
<dbReference type="Pfam" id="PF00117">
    <property type="entry name" value="GATase"/>
    <property type="match status" value="2"/>
</dbReference>
<dbReference type="InterPro" id="IPR050472">
    <property type="entry name" value="Anth_synth/Amidotransfase"/>
</dbReference>
<evidence type="ECO:0000256" key="5">
    <source>
        <dbReference type="ARBA" id="ARBA00047683"/>
    </source>
</evidence>
<dbReference type="CDD" id="cd01743">
    <property type="entry name" value="GATase1_Anthranilate_Synthase"/>
    <property type="match status" value="1"/>
</dbReference>
<sequence>MRVLFVDNFDSFTYNLVEYVESSLLATRPAADVAVEVVRNTATVDDVRAFDPDAIVVSPGPGHPKNERDVGVTMDVFRDVSPDVPTLGVCLGLEAAVYEYGGTVGRAPEPVHGKAWPIAHDGRGVFAGIEQGFSAGRYHSLVASEIPECFEVSATTDHSDEGPSGVDVATDGGVRAGAARGDGDALVMGVRHREHPISCVQFHPESVLTGRGHDVVENFLSLVD</sequence>
<reference evidence="7 8" key="1">
    <citation type="journal article" date="2019" name="Int. J. Syst. Evol. Microbiol.">
        <title>The Global Catalogue of Microorganisms (GCM) 10K type strain sequencing project: providing services to taxonomists for standard genome sequencing and annotation.</title>
        <authorList>
            <consortium name="The Broad Institute Genomics Platform"/>
            <consortium name="The Broad Institute Genome Sequencing Center for Infectious Disease"/>
            <person name="Wu L."/>
            <person name="Ma J."/>
        </authorList>
    </citation>
    <scope>NUCLEOTIDE SEQUENCE [LARGE SCALE GENOMIC DNA]</scope>
    <source>
        <strain evidence="7 8">GX26</strain>
    </source>
</reference>
<evidence type="ECO:0000256" key="4">
    <source>
        <dbReference type="ARBA" id="ARBA00022962"/>
    </source>
</evidence>
<gene>
    <name evidence="7" type="ORF">ACFQGB_20665</name>
</gene>
<dbReference type="EMBL" id="JBHSXN010000005">
    <property type="protein sequence ID" value="MFC6955282.1"/>
    <property type="molecule type" value="Genomic_DNA"/>
</dbReference>
<dbReference type="PROSITE" id="PS51273">
    <property type="entry name" value="GATASE_TYPE_1"/>
    <property type="match status" value="1"/>
</dbReference>
<dbReference type="PRINTS" id="PR00096">
    <property type="entry name" value="GATASE"/>
</dbReference>
<dbReference type="AlphaFoldDB" id="A0ABD5VIB5"/>
<keyword evidence="4" id="KW-0315">Glutamine amidotransferase</keyword>